<feature type="signal peptide" evidence="1">
    <location>
        <begin position="1"/>
        <end position="21"/>
    </location>
</feature>
<comment type="caution">
    <text evidence="2">The sequence shown here is derived from an EMBL/GenBank/DDBJ whole genome shotgun (WGS) entry which is preliminary data.</text>
</comment>
<protein>
    <recommendedName>
        <fullName evidence="4">Ig-like domain-containing protein</fullName>
    </recommendedName>
</protein>
<feature type="chain" id="PRO_5040802700" description="Ig-like domain-containing protein" evidence="1">
    <location>
        <begin position="22"/>
        <end position="899"/>
    </location>
</feature>
<dbReference type="Proteomes" id="UP001139000">
    <property type="component" value="Unassembled WGS sequence"/>
</dbReference>
<evidence type="ECO:0000313" key="3">
    <source>
        <dbReference type="Proteomes" id="UP001139000"/>
    </source>
</evidence>
<evidence type="ECO:0000313" key="2">
    <source>
        <dbReference type="EMBL" id="MCF0064354.1"/>
    </source>
</evidence>
<dbReference type="EMBL" id="JAJTTC010000007">
    <property type="protein sequence ID" value="MCF0064354.1"/>
    <property type="molecule type" value="Genomic_DNA"/>
</dbReference>
<gene>
    <name evidence="2" type="ORF">LXM26_22750</name>
</gene>
<name>A0A9X1PQ44_9BACT</name>
<keyword evidence="1" id="KW-0732">Signal</keyword>
<dbReference type="AlphaFoldDB" id="A0A9X1PQ44"/>
<proteinExistence type="predicted"/>
<reference evidence="2" key="1">
    <citation type="submission" date="2021-12" db="EMBL/GenBank/DDBJ databases">
        <title>Novel species in genus Dyadobacter.</title>
        <authorList>
            <person name="Ma C."/>
        </authorList>
    </citation>
    <scope>NUCLEOTIDE SEQUENCE</scope>
    <source>
        <strain evidence="2">LJ419</strain>
    </source>
</reference>
<sequence>MKRLIFYLLPIILLSAHFLKAQNASTAGVIPGKFPPTLWFNYADYEPGHTSNITHESGQSGGIGFNRPWFPALKPIPSGNNTFLSIFNQLGSPSQVAHKGAAAAFIKDLIPGRKYWLEYHMLSASMQYQGSDIPVTSYGTSGTLTLSNGASGTQTIPFDPLPPLDNVGSWVPGFIEFTATSTQATLVFTGTAGYEGGFTALDIGPTGIKLACNASGTSQVLLSSTTLAADCAGTVDLKNSYSGTPPPGTVVAWYYTPNHVKNTVVADPSHAMPGTYYAFYFDNSSNQCFNTDNSSAKVVVLPSPSKAGTQQVKLTDDYLNLGSCTNNPTVNLNSLLKDPIPVGVQVRWFNNPAHTGNHYSFVSQIKTPGIYYVFYYDSNANCYNTNNSTSKVAVSEQVVLRKNNASNQCPDKLVNLNNEYDSPIPSGSKLVWYTNPTHHGLAVSDPTQVTTGNYYAFFYNSANNCFNTDLSFAVIEVSIFLPCPCNAGTSEVTLKANSYNVDCPLTMDLATSVSTISPPNTTIQWFLDPKHTTSVPNPEAVGIGTYYAFIYDAVNKCYNTDNSTAQVTITGAACCNAGNEQVSLNRTNISNTCPSQTANLTKLIVSNKPQGSSIVWFTDASHTSAVPDPTKVGSGTYYAFFKDDALECFNTDVSTAKVTVAILLCETKVSLNLKVFLQGATTQENGVATMRNDLQVYKTGPSTFGLLPTQDPYGGDAVYPEIKNTFSKAGNVVDWVKVEIRSMQNPSIILESKSLLLRVDGTVLDVDGFAPKFNPQFGGVRIAVKHRNHLGVLGLGLVSFNAGTVNYDFSAELSKAYNVGATAQMVLSNGVWCMISGEIQQDFTIDNADFSTERISFNNGDFDTYKAEDLNLDGIVDNVDISFFKISFNKGYFSTLINY</sequence>
<evidence type="ECO:0008006" key="4">
    <source>
        <dbReference type="Google" id="ProtNLM"/>
    </source>
</evidence>
<evidence type="ECO:0000256" key="1">
    <source>
        <dbReference type="SAM" id="SignalP"/>
    </source>
</evidence>
<accession>A0A9X1PQ44</accession>
<dbReference type="RefSeq" id="WP_234657289.1">
    <property type="nucleotide sequence ID" value="NZ_JAJTTC010000007.1"/>
</dbReference>
<keyword evidence="3" id="KW-1185">Reference proteome</keyword>
<organism evidence="2 3">
    <name type="scientific">Dyadobacter chenwenxiniae</name>
    <dbReference type="NCBI Taxonomy" id="2906456"/>
    <lineage>
        <taxon>Bacteria</taxon>
        <taxon>Pseudomonadati</taxon>
        <taxon>Bacteroidota</taxon>
        <taxon>Cytophagia</taxon>
        <taxon>Cytophagales</taxon>
        <taxon>Spirosomataceae</taxon>
        <taxon>Dyadobacter</taxon>
    </lineage>
</organism>